<evidence type="ECO:0000313" key="1">
    <source>
        <dbReference type="EMBL" id="MEE2051779.1"/>
    </source>
</evidence>
<name>A0ABU7KS05_9ACTN</name>
<comment type="caution">
    <text evidence="1">The sequence shown here is derived from an EMBL/GenBank/DDBJ whole genome shotgun (WGS) entry which is preliminary data.</text>
</comment>
<organism evidence="1 2">
    <name type="scientific">Nocardiopsis tropica</name>
    <dbReference type="NCBI Taxonomy" id="109330"/>
    <lineage>
        <taxon>Bacteria</taxon>
        <taxon>Bacillati</taxon>
        <taxon>Actinomycetota</taxon>
        <taxon>Actinomycetes</taxon>
        <taxon>Streptosporangiales</taxon>
        <taxon>Nocardiopsidaceae</taxon>
        <taxon>Nocardiopsis</taxon>
    </lineage>
</organism>
<gene>
    <name evidence="1" type="ORF">Q8A49_14860</name>
</gene>
<dbReference type="EMBL" id="JAUUCC010000034">
    <property type="protein sequence ID" value="MEE2051779.1"/>
    <property type="molecule type" value="Genomic_DNA"/>
</dbReference>
<proteinExistence type="predicted"/>
<dbReference type="Proteomes" id="UP001348641">
    <property type="component" value="Unassembled WGS sequence"/>
</dbReference>
<evidence type="ECO:0000313" key="2">
    <source>
        <dbReference type="Proteomes" id="UP001348641"/>
    </source>
</evidence>
<accession>A0ABU7KS05</accession>
<sequence>MTELDRILSVIRTTGFVARDGRDGANVYRAGVYTLYGTSVTVTAWDGISHSYEATVWRTLDQQLAGFRQATTEEVTEFKRLEARRPAPSNWD</sequence>
<dbReference type="RefSeq" id="WP_330158842.1">
    <property type="nucleotide sequence ID" value="NZ_BAAAJA010000022.1"/>
</dbReference>
<protein>
    <submittedName>
        <fullName evidence="1">Uncharacterized protein</fullName>
    </submittedName>
</protein>
<reference evidence="1 2" key="1">
    <citation type="submission" date="2023-07" db="EMBL/GenBank/DDBJ databases">
        <authorList>
            <person name="Girao M."/>
            <person name="Carvalho M.F."/>
        </authorList>
    </citation>
    <scope>NUCLEOTIDE SEQUENCE [LARGE SCALE GENOMIC DNA]</scope>
    <source>
        <strain evidence="1 2">66/93</strain>
    </source>
</reference>